<dbReference type="EMBL" id="KN390250">
    <property type="protein sequence ID" value="KHG09277.1"/>
    <property type="molecule type" value="Genomic_DNA"/>
</dbReference>
<dbReference type="AlphaFoldDB" id="A0A0B0N9G9"/>
<protein>
    <submittedName>
        <fullName evidence="1">Uncharacterized protein</fullName>
    </submittedName>
</protein>
<keyword evidence="2" id="KW-1185">Reference proteome</keyword>
<gene>
    <name evidence="1" type="ORF">F383_36590</name>
</gene>
<reference evidence="2" key="1">
    <citation type="submission" date="2014-09" db="EMBL/GenBank/DDBJ databases">
        <authorList>
            <person name="Mudge J."/>
            <person name="Ramaraj T."/>
            <person name="Lindquist I.E."/>
            <person name="Bharti A.K."/>
            <person name="Sundararajan A."/>
            <person name="Cameron C.T."/>
            <person name="Woodward J.E."/>
            <person name="May G.D."/>
            <person name="Brubaker C."/>
            <person name="Broadhvest J."/>
            <person name="Wilkins T.A."/>
        </authorList>
    </citation>
    <scope>NUCLEOTIDE SEQUENCE</scope>
    <source>
        <strain evidence="2">cv. AKA8401</strain>
    </source>
</reference>
<organism evidence="1 2">
    <name type="scientific">Gossypium arboreum</name>
    <name type="common">Tree cotton</name>
    <name type="synonym">Gossypium nanking</name>
    <dbReference type="NCBI Taxonomy" id="29729"/>
    <lineage>
        <taxon>Eukaryota</taxon>
        <taxon>Viridiplantae</taxon>
        <taxon>Streptophyta</taxon>
        <taxon>Embryophyta</taxon>
        <taxon>Tracheophyta</taxon>
        <taxon>Spermatophyta</taxon>
        <taxon>Magnoliopsida</taxon>
        <taxon>eudicotyledons</taxon>
        <taxon>Gunneridae</taxon>
        <taxon>Pentapetalae</taxon>
        <taxon>rosids</taxon>
        <taxon>malvids</taxon>
        <taxon>Malvales</taxon>
        <taxon>Malvaceae</taxon>
        <taxon>Malvoideae</taxon>
        <taxon>Gossypium</taxon>
    </lineage>
</organism>
<dbReference type="Proteomes" id="UP000032142">
    <property type="component" value="Unassembled WGS sequence"/>
</dbReference>
<name>A0A0B0N9G9_GOSAR</name>
<proteinExistence type="predicted"/>
<evidence type="ECO:0000313" key="2">
    <source>
        <dbReference type="Proteomes" id="UP000032142"/>
    </source>
</evidence>
<sequence length="35" mass="4161">MDNNYNIIQVSIRHSIHTHCHIIYTCTYSSCNIKH</sequence>
<evidence type="ECO:0000313" key="1">
    <source>
        <dbReference type="EMBL" id="KHG09277.1"/>
    </source>
</evidence>
<accession>A0A0B0N9G9</accession>